<evidence type="ECO:0000259" key="3">
    <source>
        <dbReference type="Pfam" id="PF21537"/>
    </source>
</evidence>
<keyword evidence="1" id="KW-0472">Membrane</keyword>
<organism evidence="4 5">
    <name type="scientific">Robertmurraya siralis</name>
    <dbReference type="NCBI Taxonomy" id="77777"/>
    <lineage>
        <taxon>Bacteria</taxon>
        <taxon>Bacillati</taxon>
        <taxon>Bacillota</taxon>
        <taxon>Bacilli</taxon>
        <taxon>Bacillales</taxon>
        <taxon>Bacillaceae</taxon>
        <taxon>Robertmurraya</taxon>
    </lineage>
</organism>
<feature type="transmembrane region" description="Helical" evidence="1">
    <location>
        <begin position="86"/>
        <end position="107"/>
    </location>
</feature>
<evidence type="ECO:0000259" key="2">
    <source>
        <dbReference type="Pfam" id="PF09323"/>
    </source>
</evidence>
<dbReference type="Pfam" id="PF09323">
    <property type="entry name" value="DUF1980"/>
    <property type="match status" value="1"/>
</dbReference>
<keyword evidence="1" id="KW-1133">Transmembrane helix</keyword>
<dbReference type="NCBIfam" id="TIGR03943">
    <property type="entry name" value="TIGR03943 family putative permease subunit"/>
    <property type="match status" value="1"/>
</dbReference>
<dbReference type="Proteomes" id="UP000682111">
    <property type="component" value="Unassembled WGS sequence"/>
</dbReference>
<feature type="domain" description="DUF1980" evidence="3">
    <location>
        <begin position="137"/>
        <end position="271"/>
    </location>
</feature>
<dbReference type="AlphaFoldDB" id="A0A919WHA4"/>
<dbReference type="RefSeq" id="WP_095308701.1">
    <property type="nucleotide sequence ID" value="NZ_BORC01000002.1"/>
</dbReference>
<dbReference type="InterPro" id="IPR048493">
    <property type="entry name" value="DUF1980_N"/>
</dbReference>
<protein>
    <submittedName>
        <fullName evidence="4">UPF0703 protein YcgQ</fullName>
    </submittedName>
</protein>
<feature type="transmembrane region" description="Helical" evidence="1">
    <location>
        <begin position="12"/>
        <end position="29"/>
    </location>
</feature>
<dbReference type="EMBL" id="BORC01000002">
    <property type="protein sequence ID" value="GIN61764.1"/>
    <property type="molecule type" value="Genomic_DNA"/>
</dbReference>
<dbReference type="InterPro" id="IPR015402">
    <property type="entry name" value="DUF1980"/>
</dbReference>
<evidence type="ECO:0000313" key="5">
    <source>
        <dbReference type="Proteomes" id="UP000682111"/>
    </source>
</evidence>
<accession>A0A919WHA4</accession>
<feature type="transmembrane region" description="Helical" evidence="1">
    <location>
        <begin position="41"/>
        <end position="59"/>
    </location>
</feature>
<dbReference type="InterPro" id="IPR052955">
    <property type="entry name" value="UPF0703_membrane_permease"/>
</dbReference>
<dbReference type="PANTHER" id="PTHR40047">
    <property type="entry name" value="UPF0703 PROTEIN YCGQ"/>
    <property type="match status" value="1"/>
</dbReference>
<dbReference type="InterPro" id="IPR048447">
    <property type="entry name" value="DUF1980_C"/>
</dbReference>
<comment type="caution">
    <text evidence="4">The sequence shown here is derived from an EMBL/GenBank/DDBJ whole genome shotgun (WGS) entry which is preliminary data.</text>
</comment>
<proteinExistence type="predicted"/>
<sequence>MVRVRFQHLLKATLLAAFALFFIKLHLTGEISNYINPKYEIMSIIASWVFLFLFLMQLFRIWERGDIHIDCSFACSHDHKGETIKFINYAIILFPLVTGFALQPTILGASIAANKGSILPHASLVETHDEIISNENHMKEEEYNRKLASLAQADLINMSPDMYSSYHGEMISNPEDFAGRKIKLSGFVYKEQGLDKHQFILARFLITHCIADASVLGLLAEFKQIPDLKEDTWIELEGIIEVTMIHGQVLPVIKASDWRILDEPIDPYVYPVLVKIV</sequence>
<gene>
    <name evidence="4" type="primary">ycgQ</name>
    <name evidence="4" type="ORF">J27TS8_17570</name>
</gene>
<feature type="domain" description="DUF1980" evidence="2">
    <location>
        <begin position="10"/>
        <end position="116"/>
    </location>
</feature>
<name>A0A919WHA4_9BACI</name>
<keyword evidence="5" id="KW-1185">Reference proteome</keyword>
<keyword evidence="1" id="KW-0812">Transmembrane</keyword>
<evidence type="ECO:0000256" key="1">
    <source>
        <dbReference type="SAM" id="Phobius"/>
    </source>
</evidence>
<reference evidence="4" key="1">
    <citation type="submission" date="2021-03" db="EMBL/GenBank/DDBJ databases">
        <title>Antimicrobial resistance genes in bacteria isolated from Japanese honey, and their potential for conferring macrolide and lincosamide resistance in the American foulbrood pathogen Paenibacillus larvae.</title>
        <authorList>
            <person name="Okamoto M."/>
            <person name="Kumagai M."/>
            <person name="Kanamori H."/>
            <person name="Takamatsu D."/>
        </authorList>
    </citation>
    <scope>NUCLEOTIDE SEQUENCE</scope>
    <source>
        <strain evidence="4">J27TS8</strain>
    </source>
</reference>
<evidence type="ECO:0000313" key="4">
    <source>
        <dbReference type="EMBL" id="GIN61764.1"/>
    </source>
</evidence>
<dbReference type="PANTHER" id="PTHR40047:SF1">
    <property type="entry name" value="UPF0703 PROTEIN YCGQ"/>
    <property type="match status" value="1"/>
</dbReference>
<dbReference type="Pfam" id="PF21537">
    <property type="entry name" value="DUF1980_C"/>
    <property type="match status" value="1"/>
</dbReference>